<dbReference type="InterPro" id="IPR018170">
    <property type="entry name" value="Aldo/ket_reductase_CS"/>
</dbReference>
<dbReference type="Proteomes" id="UP001627154">
    <property type="component" value="Unassembled WGS sequence"/>
</dbReference>
<comment type="similarity">
    <text evidence="1">Belongs to the aldo/keto reductase family.</text>
</comment>
<dbReference type="PANTHER" id="PTHR11732">
    <property type="entry name" value="ALDO/KETO REDUCTASE"/>
    <property type="match status" value="1"/>
</dbReference>
<evidence type="ECO:0000313" key="9">
    <source>
        <dbReference type="Proteomes" id="UP001627154"/>
    </source>
</evidence>
<dbReference type="InterPro" id="IPR023210">
    <property type="entry name" value="NADP_OxRdtase_dom"/>
</dbReference>
<dbReference type="PIRSF" id="PIRSF000097">
    <property type="entry name" value="AKR"/>
    <property type="match status" value="1"/>
</dbReference>
<evidence type="ECO:0000256" key="1">
    <source>
        <dbReference type="ARBA" id="ARBA00007905"/>
    </source>
</evidence>
<evidence type="ECO:0000256" key="3">
    <source>
        <dbReference type="ARBA" id="ARBA00023002"/>
    </source>
</evidence>
<evidence type="ECO:0000256" key="5">
    <source>
        <dbReference type="PIRSR" id="PIRSR000097-2"/>
    </source>
</evidence>
<comment type="caution">
    <text evidence="8">The sequence shown here is derived from an EMBL/GenBank/DDBJ whole genome shotgun (WGS) entry which is preliminary data.</text>
</comment>
<dbReference type="EMBL" id="JBJJXI010000087">
    <property type="protein sequence ID" value="KAL3394972.1"/>
    <property type="molecule type" value="Genomic_DNA"/>
</dbReference>
<evidence type="ECO:0000259" key="7">
    <source>
        <dbReference type="Pfam" id="PF00248"/>
    </source>
</evidence>
<keyword evidence="2" id="KW-0521">NADP</keyword>
<protein>
    <recommendedName>
        <fullName evidence="7">NADP-dependent oxidoreductase domain-containing protein</fullName>
    </recommendedName>
</protein>
<dbReference type="PROSITE" id="PS00062">
    <property type="entry name" value="ALDOKETO_REDUCTASE_2"/>
    <property type="match status" value="1"/>
</dbReference>
<dbReference type="GO" id="GO:0016491">
    <property type="term" value="F:oxidoreductase activity"/>
    <property type="evidence" value="ECO:0007669"/>
    <property type="project" value="UniProtKB-KW"/>
</dbReference>
<evidence type="ECO:0000256" key="4">
    <source>
        <dbReference type="PIRSR" id="PIRSR000097-1"/>
    </source>
</evidence>
<evidence type="ECO:0000256" key="2">
    <source>
        <dbReference type="ARBA" id="ARBA00022857"/>
    </source>
</evidence>
<dbReference type="AlphaFoldDB" id="A0ABD2WPI1"/>
<dbReference type="InterPro" id="IPR020471">
    <property type="entry name" value="AKR"/>
</dbReference>
<dbReference type="SUPFAM" id="SSF51430">
    <property type="entry name" value="NAD(P)-linked oxidoreductase"/>
    <property type="match status" value="1"/>
</dbReference>
<dbReference type="PROSITE" id="PS00798">
    <property type="entry name" value="ALDOKETO_REDUCTASE_1"/>
    <property type="match status" value="1"/>
</dbReference>
<dbReference type="InterPro" id="IPR036812">
    <property type="entry name" value="NAD(P)_OxRdtase_dom_sf"/>
</dbReference>
<dbReference type="Gene3D" id="3.20.20.100">
    <property type="entry name" value="NADP-dependent oxidoreductase domain"/>
    <property type="match status" value="1"/>
</dbReference>
<reference evidence="8 9" key="1">
    <citation type="journal article" date="2024" name="bioRxiv">
        <title>A reference genome for Trichogramma kaykai: A tiny desert-dwelling parasitoid wasp with competing sex-ratio distorters.</title>
        <authorList>
            <person name="Culotta J."/>
            <person name="Lindsey A.R."/>
        </authorList>
    </citation>
    <scope>NUCLEOTIDE SEQUENCE [LARGE SCALE GENOMIC DNA]</scope>
    <source>
        <strain evidence="8 9">KSX58</strain>
    </source>
</reference>
<name>A0ABD2WPI1_9HYME</name>
<keyword evidence="3" id="KW-0560">Oxidoreductase</keyword>
<dbReference type="Pfam" id="PF00248">
    <property type="entry name" value="Aldo_ket_red"/>
    <property type="match status" value="1"/>
</dbReference>
<feature type="domain" description="NADP-dependent oxidoreductase" evidence="7">
    <location>
        <begin position="17"/>
        <end position="297"/>
    </location>
</feature>
<feature type="site" description="Lowers pKa of active site Tyr" evidence="6">
    <location>
        <position position="77"/>
    </location>
</feature>
<keyword evidence="9" id="KW-1185">Reference proteome</keyword>
<proteinExistence type="inferred from homology"/>
<accession>A0ABD2WPI1</accession>
<feature type="active site" description="Proton donor" evidence="4">
    <location>
        <position position="49"/>
    </location>
</feature>
<evidence type="ECO:0000313" key="8">
    <source>
        <dbReference type="EMBL" id="KAL3394972.1"/>
    </source>
</evidence>
<feature type="binding site" evidence="5">
    <location>
        <position position="110"/>
    </location>
    <ligand>
        <name>substrate</name>
    </ligand>
</feature>
<evidence type="ECO:0000256" key="6">
    <source>
        <dbReference type="PIRSR" id="PIRSR000097-3"/>
    </source>
</evidence>
<sequence length="323" mass="36685">MSKKITLSTGYDMPMVGLGTWNSRPGEVEEAVTAALECGYRHIDTAWLYYNEKEIGSSLKKWFDAGGKREDLFITTKLPPQANRASDVKLFLSQSLENLSLDYVDMYLIHTPFTIGRNDDYEIAMDESGMPVIDCDTDHLATWKVMEEEVREGRVRSIGVSNFNPELLQNLIDEADIKPSNLQIEAHVYTQRRELRELCARHDVAVTAYGTLGSPGLDDRYKREAFLAQPAPLEHPVVLAIAEAHEKTPAQVLLRHLIQEGVAVVPKSVKPERVRENFELYDFELDEDELRRLDELDCGEDGRMIAFRKMFDGLEVHPMCPAP</sequence>
<organism evidence="8 9">
    <name type="scientific">Trichogramma kaykai</name>
    <dbReference type="NCBI Taxonomy" id="54128"/>
    <lineage>
        <taxon>Eukaryota</taxon>
        <taxon>Metazoa</taxon>
        <taxon>Ecdysozoa</taxon>
        <taxon>Arthropoda</taxon>
        <taxon>Hexapoda</taxon>
        <taxon>Insecta</taxon>
        <taxon>Pterygota</taxon>
        <taxon>Neoptera</taxon>
        <taxon>Endopterygota</taxon>
        <taxon>Hymenoptera</taxon>
        <taxon>Apocrita</taxon>
        <taxon>Proctotrupomorpha</taxon>
        <taxon>Chalcidoidea</taxon>
        <taxon>Trichogrammatidae</taxon>
        <taxon>Trichogramma</taxon>
    </lineage>
</organism>
<gene>
    <name evidence="8" type="ORF">TKK_010953</name>
</gene>
<dbReference type="FunFam" id="3.20.20.100:FF:000006">
    <property type="entry name" value="Aldo-keto reductase family 1 member A1"/>
    <property type="match status" value="1"/>
</dbReference>
<dbReference type="PRINTS" id="PR00069">
    <property type="entry name" value="ALDKETRDTASE"/>
</dbReference>